<evidence type="ECO:0000313" key="3">
    <source>
        <dbReference type="EMBL" id="GIE64179.1"/>
    </source>
</evidence>
<dbReference type="EMBL" id="BOMS01000005">
    <property type="protein sequence ID" value="GIE64179.1"/>
    <property type="molecule type" value="Genomic_DNA"/>
</dbReference>
<protein>
    <recommendedName>
        <fullName evidence="5">Lipoprotein</fullName>
    </recommendedName>
</protein>
<evidence type="ECO:0000256" key="2">
    <source>
        <dbReference type="SAM" id="SignalP"/>
    </source>
</evidence>
<accession>A0ABQ4B0I9</accession>
<feature type="chain" id="PRO_5045127063" description="Lipoprotein" evidence="2">
    <location>
        <begin position="32"/>
        <end position="185"/>
    </location>
</feature>
<dbReference type="Proteomes" id="UP000624709">
    <property type="component" value="Unassembled WGS sequence"/>
</dbReference>
<name>A0ABQ4B0I9_9ACTN</name>
<feature type="compositionally biased region" description="Low complexity" evidence="1">
    <location>
        <begin position="41"/>
        <end position="59"/>
    </location>
</feature>
<proteinExistence type="predicted"/>
<reference evidence="3 4" key="1">
    <citation type="submission" date="2021-01" db="EMBL/GenBank/DDBJ databases">
        <title>Whole genome shotgun sequence of Actinoplanes palleronii NBRC 14916.</title>
        <authorList>
            <person name="Komaki H."/>
            <person name="Tamura T."/>
        </authorList>
    </citation>
    <scope>NUCLEOTIDE SEQUENCE [LARGE SCALE GENOMIC DNA]</scope>
    <source>
        <strain evidence="3 4">NBRC 14916</strain>
    </source>
</reference>
<evidence type="ECO:0000313" key="4">
    <source>
        <dbReference type="Proteomes" id="UP000624709"/>
    </source>
</evidence>
<gene>
    <name evidence="3" type="ORF">Apa02nite_002870</name>
</gene>
<dbReference type="PROSITE" id="PS51257">
    <property type="entry name" value="PROKAR_LIPOPROTEIN"/>
    <property type="match status" value="1"/>
</dbReference>
<organism evidence="3 4">
    <name type="scientific">Actinoplanes palleronii</name>
    <dbReference type="NCBI Taxonomy" id="113570"/>
    <lineage>
        <taxon>Bacteria</taxon>
        <taxon>Bacillati</taxon>
        <taxon>Actinomycetota</taxon>
        <taxon>Actinomycetes</taxon>
        <taxon>Micromonosporales</taxon>
        <taxon>Micromonosporaceae</taxon>
        <taxon>Actinoplanes</taxon>
    </lineage>
</organism>
<keyword evidence="2" id="KW-0732">Signal</keyword>
<feature type="signal peptide" evidence="2">
    <location>
        <begin position="1"/>
        <end position="31"/>
    </location>
</feature>
<keyword evidence="4" id="KW-1185">Reference proteome</keyword>
<sequence>MASISVRAVMRTRITSAVLFTAAMLSLAACSDDDKTEAGAATPTSAAAIAPSAAPSSAPVLDPESNPDAGGNQAAGVADKELCTATNTAGEAMKKAIVTLMSANSGTIAPADAKAILADFNKQVTTALGSVVTSKVAVSAKAVADEAAKAAAAADPITAAAEPGFEKAGTDFTAACKAAGVAVNF</sequence>
<evidence type="ECO:0008006" key="5">
    <source>
        <dbReference type="Google" id="ProtNLM"/>
    </source>
</evidence>
<evidence type="ECO:0000256" key="1">
    <source>
        <dbReference type="SAM" id="MobiDB-lite"/>
    </source>
</evidence>
<comment type="caution">
    <text evidence="3">The sequence shown here is derived from an EMBL/GenBank/DDBJ whole genome shotgun (WGS) entry which is preliminary data.</text>
</comment>
<feature type="region of interest" description="Disordered" evidence="1">
    <location>
        <begin position="41"/>
        <end position="74"/>
    </location>
</feature>